<gene>
    <name evidence="1" type="ORF">I79_007566</name>
</gene>
<name>G3HAV7_CRIGR</name>
<accession>G3HAV7</accession>
<dbReference type="Proteomes" id="UP000001075">
    <property type="component" value="Unassembled WGS sequence"/>
</dbReference>
<evidence type="ECO:0000313" key="2">
    <source>
        <dbReference type="Proteomes" id="UP000001075"/>
    </source>
</evidence>
<dbReference type="AlphaFoldDB" id="G3HAV7"/>
<evidence type="ECO:0000313" key="1">
    <source>
        <dbReference type="EMBL" id="EGV98011.1"/>
    </source>
</evidence>
<proteinExistence type="predicted"/>
<dbReference type="InParanoid" id="G3HAV7"/>
<organism evidence="1 2">
    <name type="scientific">Cricetulus griseus</name>
    <name type="common">Chinese hamster</name>
    <name type="synonym">Cricetulus barabensis griseus</name>
    <dbReference type="NCBI Taxonomy" id="10029"/>
    <lineage>
        <taxon>Eukaryota</taxon>
        <taxon>Metazoa</taxon>
        <taxon>Chordata</taxon>
        <taxon>Craniata</taxon>
        <taxon>Vertebrata</taxon>
        <taxon>Euteleostomi</taxon>
        <taxon>Mammalia</taxon>
        <taxon>Eutheria</taxon>
        <taxon>Euarchontoglires</taxon>
        <taxon>Glires</taxon>
        <taxon>Rodentia</taxon>
        <taxon>Myomorpha</taxon>
        <taxon>Muroidea</taxon>
        <taxon>Cricetidae</taxon>
        <taxon>Cricetinae</taxon>
        <taxon>Cricetulus</taxon>
    </lineage>
</organism>
<sequence length="53" mass="5862">MIHLGFSCFCLPCYYGSDCKSVTVGVLGFVCYHNTPFFFYVGLGIRTQVSVLA</sequence>
<reference evidence="2" key="1">
    <citation type="journal article" date="2011" name="Nat. Biotechnol.">
        <title>The genomic sequence of the Chinese hamster ovary (CHO)-K1 cell line.</title>
        <authorList>
            <person name="Xu X."/>
            <person name="Nagarajan H."/>
            <person name="Lewis N.E."/>
            <person name="Pan S."/>
            <person name="Cai Z."/>
            <person name="Liu X."/>
            <person name="Chen W."/>
            <person name="Xie M."/>
            <person name="Wang W."/>
            <person name="Hammond S."/>
            <person name="Andersen M.R."/>
            <person name="Neff N."/>
            <person name="Passarelli B."/>
            <person name="Koh W."/>
            <person name="Fan H.C."/>
            <person name="Wang J."/>
            <person name="Gui Y."/>
            <person name="Lee K.H."/>
            <person name="Betenbaugh M.J."/>
            <person name="Quake S.R."/>
            <person name="Famili I."/>
            <person name="Palsson B.O."/>
            <person name="Wang J."/>
        </authorList>
    </citation>
    <scope>NUCLEOTIDE SEQUENCE [LARGE SCALE GENOMIC DNA]</scope>
    <source>
        <strain evidence="2">CHO K1 cell line</strain>
    </source>
</reference>
<protein>
    <submittedName>
        <fullName evidence="1">Uncharacterized protein</fullName>
    </submittedName>
</protein>
<dbReference type="EMBL" id="JH000257">
    <property type="protein sequence ID" value="EGV98011.1"/>
    <property type="molecule type" value="Genomic_DNA"/>
</dbReference>